<dbReference type="InterPro" id="IPR051908">
    <property type="entry name" value="Ribosomal_N-acetyltransferase"/>
</dbReference>
<dbReference type="RefSeq" id="WP_345065136.1">
    <property type="nucleotide sequence ID" value="NZ_BAABGR010000006.1"/>
</dbReference>
<protein>
    <submittedName>
        <fullName evidence="2">GNAT family protein</fullName>
    </submittedName>
</protein>
<keyword evidence="3" id="KW-1185">Reference proteome</keyword>
<dbReference type="PROSITE" id="PS51186">
    <property type="entry name" value="GNAT"/>
    <property type="match status" value="1"/>
</dbReference>
<reference evidence="3" key="1">
    <citation type="journal article" date="2019" name="Int. J. Syst. Evol. Microbiol.">
        <title>The Global Catalogue of Microorganisms (GCM) 10K type strain sequencing project: providing services to taxonomists for standard genome sequencing and annotation.</title>
        <authorList>
            <consortium name="The Broad Institute Genomics Platform"/>
            <consortium name="The Broad Institute Genome Sequencing Center for Infectious Disease"/>
            <person name="Wu L."/>
            <person name="Ma J."/>
        </authorList>
    </citation>
    <scope>NUCLEOTIDE SEQUENCE [LARGE SCALE GENOMIC DNA]</scope>
    <source>
        <strain evidence="3">JCM 17858</strain>
    </source>
</reference>
<dbReference type="PANTHER" id="PTHR43441">
    <property type="entry name" value="RIBOSOMAL-PROTEIN-SERINE ACETYLTRANSFERASE"/>
    <property type="match status" value="1"/>
</dbReference>
<dbReference type="Proteomes" id="UP001500394">
    <property type="component" value="Unassembled WGS sequence"/>
</dbReference>
<name>A0ABP8QY92_9SPHI</name>
<evidence type="ECO:0000313" key="3">
    <source>
        <dbReference type="Proteomes" id="UP001500394"/>
    </source>
</evidence>
<feature type="domain" description="N-acetyltransferase" evidence="1">
    <location>
        <begin position="13"/>
        <end position="171"/>
    </location>
</feature>
<dbReference type="SUPFAM" id="SSF55729">
    <property type="entry name" value="Acyl-CoA N-acyltransferases (Nat)"/>
    <property type="match status" value="1"/>
</dbReference>
<dbReference type="Pfam" id="PF13302">
    <property type="entry name" value="Acetyltransf_3"/>
    <property type="match status" value="1"/>
</dbReference>
<comment type="caution">
    <text evidence="2">The sequence shown here is derived from an EMBL/GenBank/DDBJ whole genome shotgun (WGS) entry which is preliminary data.</text>
</comment>
<dbReference type="Gene3D" id="3.40.630.30">
    <property type="match status" value="1"/>
</dbReference>
<dbReference type="InterPro" id="IPR016181">
    <property type="entry name" value="Acyl_CoA_acyltransferase"/>
</dbReference>
<evidence type="ECO:0000259" key="1">
    <source>
        <dbReference type="PROSITE" id="PS51186"/>
    </source>
</evidence>
<gene>
    <name evidence="2" type="ORF">GCM10023173_08370</name>
</gene>
<organism evidence="2 3">
    <name type="scientific">Sphingobacterium thermophilum</name>
    <dbReference type="NCBI Taxonomy" id="768534"/>
    <lineage>
        <taxon>Bacteria</taxon>
        <taxon>Pseudomonadati</taxon>
        <taxon>Bacteroidota</taxon>
        <taxon>Sphingobacteriia</taxon>
        <taxon>Sphingobacteriales</taxon>
        <taxon>Sphingobacteriaceae</taxon>
        <taxon>Sphingobacterium</taxon>
    </lineage>
</organism>
<evidence type="ECO:0000313" key="2">
    <source>
        <dbReference type="EMBL" id="GAA4513154.1"/>
    </source>
</evidence>
<sequence length="188" mass="21638">MTILIHIKINDDIELCQLQREDAQDIYSTIDGERAFLGRWLPFVSFTQDIVDTQAYVDSIVNAPESSYEYVFTIRENGKFVGMIGLVRSDYNNKKTEIGYWMSEKSQHKGIMSRSVKALCRFAFEELHMNRIMIKCAVGNTASSNIPKRLGFTFEGIERQGELFPDGHFEDLEIYSLLKSEFISPNNL</sequence>
<dbReference type="PANTHER" id="PTHR43441:SF12">
    <property type="entry name" value="RIBOSOMAL N-ACETYLTRANSFERASE YDAF-RELATED"/>
    <property type="match status" value="1"/>
</dbReference>
<dbReference type="InterPro" id="IPR000182">
    <property type="entry name" value="GNAT_dom"/>
</dbReference>
<proteinExistence type="predicted"/>
<dbReference type="EMBL" id="BAABGR010000006">
    <property type="protein sequence ID" value="GAA4513154.1"/>
    <property type="molecule type" value="Genomic_DNA"/>
</dbReference>
<accession>A0ABP8QY92</accession>